<reference evidence="2 3" key="1">
    <citation type="submission" date="2019-04" db="EMBL/GenBank/DDBJ databases">
        <title>Microbes associate with the intestines of laboratory mice.</title>
        <authorList>
            <person name="Navarre W."/>
            <person name="Wong E."/>
            <person name="Huang K."/>
            <person name="Tropini C."/>
            <person name="Ng K."/>
            <person name="Yu B."/>
        </authorList>
    </citation>
    <scope>NUCLEOTIDE SEQUENCE [LARGE SCALE GENOMIC DNA]</scope>
    <source>
        <strain evidence="2 3">NM50_B9-20</strain>
    </source>
</reference>
<comment type="caution">
    <text evidence="2">The sequence shown here is derived from an EMBL/GenBank/DDBJ whole genome shotgun (WGS) entry which is preliminary data.</text>
</comment>
<keyword evidence="1" id="KW-0472">Membrane</keyword>
<keyword evidence="1" id="KW-0812">Transmembrane</keyword>
<dbReference type="EMBL" id="SRYR01000001">
    <property type="protein sequence ID" value="TGY44006.1"/>
    <property type="molecule type" value="Genomic_DNA"/>
</dbReference>
<feature type="transmembrane region" description="Helical" evidence="1">
    <location>
        <begin position="117"/>
        <end position="137"/>
    </location>
</feature>
<dbReference type="OrthoDB" id="1906793at2"/>
<keyword evidence="3" id="KW-1185">Reference proteome</keyword>
<name>A0A4S2DNR1_9CLOT</name>
<keyword evidence="1" id="KW-1133">Transmembrane helix</keyword>
<dbReference type="RefSeq" id="WP_136004928.1">
    <property type="nucleotide sequence ID" value="NZ_SRYR01000001.1"/>
</dbReference>
<sequence length="332" mass="39304">MDYFIIILKIIILEYLIIIAHELIHVITALLMKLKPTYIYIIPFVIYFDNSKFNIKFKPLKEDPVTSRTHFKAVTISSKLNYTILLKKLRFYNYIGPLFDFIIFIILLPFGLVNIQYSYLALLALIHLTISSINFFNSDGKFAIGSKEDTRCAFDLVRNFTICGNGVVPEVSKRILTDIHMEISENIEIEEFDVNDLWNFLNNISFFTNSLLSYLNGDIFKIHNKSFEFFNRLIIDFDKIKLYDYRQEEKTSIAILYFLIYKKISDNTFDIVNFNIPKLKFFNPYYKELYNLFFTNSNNLEFLKNNNNLPSYASYCHGYNKLLKNLLTYYVN</sequence>
<accession>A0A4S2DNR1</accession>
<dbReference type="AlphaFoldDB" id="A0A4S2DNR1"/>
<evidence type="ECO:0000313" key="2">
    <source>
        <dbReference type="EMBL" id="TGY44006.1"/>
    </source>
</evidence>
<protein>
    <recommendedName>
        <fullName evidence="4">Peptidase M50 domain-containing protein</fullName>
    </recommendedName>
</protein>
<feature type="transmembrane region" description="Helical" evidence="1">
    <location>
        <begin position="91"/>
        <end position="111"/>
    </location>
</feature>
<evidence type="ECO:0000313" key="3">
    <source>
        <dbReference type="Proteomes" id="UP000306888"/>
    </source>
</evidence>
<proteinExistence type="predicted"/>
<gene>
    <name evidence="2" type="ORF">E5347_04085</name>
</gene>
<dbReference type="Proteomes" id="UP000306888">
    <property type="component" value="Unassembled WGS sequence"/>
</dbReference>
<evidence type="ECO:0000256" key="1">
    <source>
        <dbReference type="SAM" id="Phobius"/>
    </source>
</evidence>
<evidence type="ECO:0008006" key="4">
    <source>
        <dbReference type="Google" id="ProtNLM"/>
    </source>
</evidence>
<organism evidence="2 3">
    <name type="scientific">Clostridium sartagoforme</name>
    <dbReference type="NCBI Taxonomy" id="84031"/>
    <lineage>
        <taxon>Bacteria</taxon>
        <taxon>Bacillati</taxon>
        <taxon>Bacillota</taxon>
        <taxon>Clostridia</taxon>
        <taxon>Eubacteriales</taxon>
        <taxon>Clostridiaceae</taxon>
        <taxon>Clostridium</taxon>
    </lineage>
</organism>
<feature type="transmembrane region" description="Helical" evidence="1">
    <location>
        <begin position="6"/>
        <end position="31"/>
    </location>
</feature>